<dbReference type="Gene3D" id="1.20.910.10">
    <property type="entry name" value="Heme oxygenase-like"/>
    <property type="match status" value="1"/>
</dbReference>
<dbReference type="Proteomes" id="UP000008555">
    <property type="component" value="Chromosome"/>
</dbReference>
<reference evidence="2 3" key="1">
    <citation type="journal article" date="2009" name="Infect. Immun.">
        <title>Comparative genomics reveal extensive transposon-mediated genomic plasticity and diversity among potential effector proteins within the genus Coxiella.</title>
        <authorList>
            <person name="Beare P.A."/>
            <person name="Unsworth N."/>
            <person name="Andoh M."/>
            <person name="Voth D.E."/>
            <person name="Omsland A."/>
            <person name="Gilk S.D."/>
            <person name="Williams K.P."/>
            <person name="Sobral B.W."/>
            <person name="Kupko J.J.III."/>
            <person name="Porcella S.F."/>
            <person name="Samuel J.E."/>
            <person name="Heinzen R.A."/>
        </authorList>
    </citation>
    <scope>NUCLEOTIDE SEQUENCE [LARGE SCALE GENOMIC DNA]</scope>
    <source>
        <strain evidence="2 3">Dugway 5J108-111</strain>
    </source>
</reference>
<dbReference type="RefSeq" id="WP_010957706.1">
    <property type="nucleotide sequence ID" value="NC_009727.1"/>
</dbReference>
<dbReference type="SUPFAM" id="SSF48613">
    <property type="entry name" value="Heme oxygenase-like"/>
    <property type="match status" value="1"/>
</dbReference>
<organism evidence="2 3">
    <name type="scientific">Coxiella burnetii (strain Dugway 5J108-111)</name>
    <dbReference type="NCBI Taxonomy" id="434922"/>
    <lineage>
        <taxon>Bacteria</taxon>
        <taxon>Pseudomonadati</taxon>
        <taxon>Pseudomonadota</taxon>
        <taxon>Gammaproteobacteria</taxon>
        <taxon>Legionellales</taxon>
        <taxon>Coxiellaceae</taxon>
        <taxon>Coxiella</taxon>
    </lineage>
</organism>
<protein>
    <submittedName>
        <fullName evidence="2">Coenzyme PQQ synthesis protein C</fullName>
    </submittedName>
</protein>
<dbReference type="PANTHER" id="PTHR40279:SF3">
    <property type="entry name" value="4-AMINOBENZOATE SYNTHASE"/>
    <property type="match status" value="1"/>
</dbReference>
<evidence type="ECO:0000256" key="1">
    <source>
        <dbReference type="ARBA" id="ARBA00023002"/>
    </source>
</evidence>
<dbReference type="SMART" id="SM01236">
    <property type="entry name" value="Haem_oxygenase_2"/>
    <property type="match status" value="1"/>
</dbReference>
<dbReference type="KEGG" id="cbd:CBUD_0648"/>
<dbReference type="PANTHER" id="PTHR40279">
    <property type="entry name" value="PQQC-LIKE PROTEIN"/>
    <property type="match status" value="1"/>
</dbReference>
<dbReference type="EMBL" id="CP000733">
    <property type="protein sequence ID" value="ABS77082.1"/>
    <property type="molecule type" value="Genomic_DNA"/>
</dbReference>
<dbReference type="InterPro" id="IPR039068">
    <property type="entry name" value="PqqC-like"/>
</dbReference>
<dbReference type="GO" id="GO:0016491">
    <property type="term" value="F:oxidoreductase activity"/>
    <property type="evidence" value="ECO:0007669"/>
    <property type="project" value="UniProtKB-KW"/>
</dbReference>
<proteinExistence type="predicted"/>
<evidence type="ECO:0000313" key="3">
    <source>
        <dbReference type="Proteomes" id="UP000008555"/>
    </source>
</evidence>
<gene>
    <name evidence="2" type="ordered locus">CBUD_0648</name>
</gene>
<dbReference type="Pfam" id="PF14518">
    <property type="entry name" value="Haem_oxygenas_2"/>
    <property type="match status" value="1"/>
</dbReference>
<name>A9KC56_COXBN</name>
<evidence type="ECO:0000313" key="2">
    <source>
        <dbReference type="EMBL" id="ABS77082.1"/>
    </source>
</evidence>
<keyword evidence="1" id="KW-0560">Oxidoreductase</keyword>
<accession>A9KC56</accession>
<dbReference type="AlphaFoldDB" id="A9KC56"/>
<dbReference type="InterPro" id="IPR016084">
    <property type="entry name" value="Haem_Oase-like_multi-hlx"/>
</dbReference>
<sequence length="253" mass="29421">MKQKITNHFTSPTMMEPLVDTTSTADDFFEKLEKETIEIVMETPLIYQFDRLNDKQLQIFAQQFYYYGYHFPRFLGIIIWRSFDDKIRSSVASNLIDELGIISSENIDPEQSHINVFIQFAKAVGLNEADLKNSCPRDYTRETLNKIENLLVHAPFMEAMGCMSPGLENALSHYSYNIYKGLQNQHRFTEESLYHFKLHSVLDKEHGNNLKQSLLPHLKESKINRELLRKGALTAAKAQRDFFNGLQKDFSLL</sequence>
<dbReference type="HOGENOM" id="CLU_1097182_0_0_6"/>